<proteinExistence type="predicted"/>
<feature type="coiled-coil region" evidence="1">
    <location>
        <begin position="914"/>
        <end position="941"/>
    </location>
</feature>
<evidence type="ECO:0000256" key="2">
    <source>
        <dbReference type="SAM" id="MobiDB-lite"/>
    </source>
</evidence>
<evidence type="ECO:0008006" key="5">
    <source>
        <dbReference type="Google" id="ProtNLM"/>
    </source>
</evidence>
<organism evidence="3 4">
    <name type="scientific">Babesia ovata</name>
    <dbReference type="NCBI Taxonomy" id="189622"/>
    <lineage>
        <taxon>Eukaryota</taxon>
        <taxon>Sar</taxon>
        <taxon>Alveolata</taxon>
        <taxon>Apicomplexa</taxon>
        <taxon>Aconoidasida</taxon>
        <taxon>Piroplasmida</taxon>
        <taxon>Babesiidae</taxon>
        <taxon>Babesia</taxon>
    </lineage>
</organism>
<evidence type="ECO:0000313" key="4">
    <source>
        <dbReference type="Proteomes" id="UP000236319"/>
    </source>
</evidence>
<dbReference type="RefSeq" id="XP_028869661.1">
    <property type="nucleotide sequence ID" value="XM_029013828.1"/>
</dbReference>
<protein>
    <recommendedName>
        <fullName evidence="5">Extracellular matrix-binding ebh</fullName>
    </recommendedName>
</protein>
<sequence length="1250" mass="141281">MNFRDGPLKNLQNQFNEVDKIATKINGLNKQKDEKSKAPGKAPPGSDTEIERLTKEIEQKNQELEKQKESRERQINALKNALSVPKSKIESEISNRQKSVAELDRQIEAERKRQIDDFQKQGYDAEKAKKYVSIPYHLSNSLETEQAKLMSHEASLESLESLGMLITFHQSVQTPQSGECENILDKLCTGLQTFLGYNETSKGYDGTGIVYSDLDRLCDGVMSFLHGVLESVKDDPSVSTYSFISQKDLNKILEHMHRGDYGFRVCIDHVNRVLHDYDDELNKRTKNVNKSLSELSDHLGNKYVTQVNEKISASLTDQLTAWRSTVESLETEVNNILTDNINVLDISLKSSVLHEFMPVKSVVEHMRSVAFDGQMETQVRRVDEHLLAQRTLILNNTNEQCCVLQTKLKDKFDNVLEHIRGLRQSKKWHFHIMESTLKKFQRFVDEKYNNDYRNKIWSHFNEIQNKVNDAYDALTTKRLQLVHLVTQAQEEFLILKTNTQESVSKSTDDPSIQHNWAALKSQIAWDVGQIVNDNQTSGHLDAIVKAIEGYAKKFNKHGMFGTQIVAGWLNGIFDKEPVKGLVATYIGSSLRNNVVAVEKLKFIVTAWIKTMAGHVTTSPTFNETVEDHLRNIQKFFSEFAKKVDPDKPGEMVEYVHLQFQQTLRGRPLPNSQTELEPAVKAILTAVHCAALQVGEELKSFTSDTISKYDLGIKLKAAIAEVDKIKQQIDSKKASEYNNGVGKKIDDALLTVQSKIKSLDRYLVNESGDESIRKGIGDIKTDVLDKLDKLQNVKDETNSIESRKTKADELMNSLKNEIQNKLIEFELNLTSADDALTKTIDSVYSAAVKAEEDIKLTVQQLNKTLLETTEYAFKRVTDEVQKLFAEGHKSHLTALISLVDTKIPKVKTIIDDDLNTGLKGLLKTLKENHERLQDMATKHKFENRASIFRAYLEPIFNFTLFDLPKHLPNSQYSPQLQSIHSALTTLLSHLSEQKHFTHQVPGMLAELKTSVQALHSTNFANPAVFSILNTNLSELRKRCKVDWRGDQINEFTELGTFFSDNGFVVSDNNKQNGELQNKEGMNGTKVVGCLVGDYPRVFPSVENTRHAINTIVDSLPAYYQVGHISTFSANKLPCSVYEMLAWCSGLRHNGAYDALKQHIKTAVKTKDAQSGNELPYTDAFPRAFGAQHLENVIEHITLQSASVLTSIVGHGNASTTYSCDYFNNSFTFKYPSSGSECLDLLIDILKNCSRH</sequence>
<keyword evidence="4" id="KW-1185">Reference proteome</keyword>
<dbReference type="GeneID" id="39877188"/>
<evidence type="ECO:0000256" key="1">
    <source>
        <dbReference type="SAM" id="Coils"/>
    </source>
</evidence>
<evidence type="ECO:0000313" key="3">
    <source>
        <dbReference type="EMBL" id="GBE63418.1"/>
    </source>
</evidence>
<dbReference type="PANTHER" id="PTHR45615">
    <property type="entry name" value="MYOSIN HEAVY CHAIN, NON-MUSCLE"/>
    <property type="match status" value="1"/>
</dbReference>
<dbReference type="Proteomes" id="UP000236319">
    <property type="component" value="Unassembled WGS sequence"/>
</dbReference>
<gene>
    <name evidence="3" type="ORF">BOVATA_049110</name>
</gene>
<dbReference type="VEuPathDB" id="PiroplasmaDB:BOVATA_049110"/>
<name>A0A2H6KKB8_9APIC</name>
<accession>A0A2H6KKB8</accession>
<dbReference type="PANTHER" id="PTHR45615:SF80">
    <property type="entry name" value="GRIP DOMAIN-CONTAINING PROTEIN"/>
    <property type="match status" value="1"/>
</dbReference>
<reference evidence="3 4" key="1">
    <citation type="journal article" date="2017" name="BMC Genomics">
        <title>Whole-genome assembly of Babesia ovata and comparative genomics between closely related pathogens.</title>
        <authorList>
            <person name="Yamagishi J."/>
            <person name="Asada M."/>
            <person name="Hakimi H."/>
            <person name="Tanaka T.Q."/>
            <person name="Sugimoto C."/>
            <person name="Kawazu S."/>
        </authorList>
    </citation>
    <scope>NUCLEOTIDE SEQUENCE [LARGE SCALE GENOMIC DNA]</scope>
    <source>
        <strain evidence="3 4">Miyake</strain>
    </source>
</reference>
<keyword evidence="1" id="KW-0175">Coiled coil</keyword>
<dbReference type="EMBL" id="BDSA01000046">
    <property type="protein sequence ID" value="GBE63418.1"/>
    <property type="molecule type" value="Genomic_DNA"/>
</dbReference>
<dbReference type="AlphaFoldDB" id="A0A2H6KKB8"/>
<comment type="caution">
    <text evidence="3">The sequence shown here is derived from an EMBL/GenBank/DDBJ whole genome shotgun (WGS) entry which is preliminary data.</text>
</comment>
<feature type="region of interest" description="Disordered" evidence="2">
    <location>
        <begin position="26"/>
        <end position="51"/>
    </location>
</feature>